<keyword evidence="4" id="KW-0862">Zinc</keyword>
<comment type="cofactor">
    <cofactor evidence="1">
        <name>Zn(2+)</name>
        <dbReference type="ChEBI" id="CHEBI:29105"/>
    </cofactor>
</comment>
<evidence type="ECO:0000256" key="2">
    <source>
        <dbReference type="ARBA" id="ARBA00022723"/>
    </source>
</evidence>
<evidence type="ECO:0000256" key="4">
    <source>
        <dbReference type="ARBA" id="ARBA00022833"/>
    </source>
</evidence>
<dbReference type="Pfam" id="PF02633">
    <property type="entry name" value="Creatininase"/>
    <property type="match status" value="1"/>
</dbReference>
<dbReference type="GO" id="GO:0009231">
    <property type="term" value="P:riboflavin biosynthetic process"/>
    <property type="evidence" value="ECO:0007669"/>
    <property type="project" value="TreeGrafter"/>
</dbReference>
<organism evidence="6 7">
    <name type="scientific">Paenibacillus rhizosphaerae</name>
    <dbReference type="NCBI Taxonomy" id="297318"/>
    <lineage>
        <taxon>Bacteria</taxon>
        <taxon>Bacillati</taxon>
        <taxon>Bacillota</taxon>
        <taxon>Bacilli</taxon>
        <taxon>Bacillales</taxon>
        <taxon>Paenibacillaceae</taxon>
        <taxon>Paenibacillus</taxon>
    </lineage>
</organism>
<dbReference type="GO" id="GO:0016811">
    <property type="term" value="F:hydrolase activity, acting on carbon-nitrogen (but not peptide) bonds, in linear amides"/>
    <property type="evidence" value="ECO:0007669"/>
    <property type="project" value="TreeGrafter"/>
</dbReference>
<dbReference type="InterPro" id="IPR024087">
    <property type="entry name" value="Creatininase-like_sf"/>
</dbReference>
<dbReference type="GO" id="GO:0046872">
    <property type="term" value="F:metal ion binding"/>
    <property type="evidence" value="ECO:0007669"/>
    <property type="project" value="UniProtKB-KW"/>
</dbReference>
<keyword evidence="2" id="KW-0479">Metal-binding</keyword>
<dbReference type="InterPro" id="IPR003785">
    <property type="entry name" value="Creatininase/forma_Hydrolase"/>
</dbReference>
<dbReference type="EMBL" id="JACHXJ010000014">
    <property type="protein sequence ID" value="MBB3132239.1"/>
    <property type="molecule type" value="Genomic_DNA"/>
</dbReference>
<dbReference type="RefSeq" id="WP_246426969.1">
    <property type="nucleotide sequence ID" value="NZ_JACHXJ010000014.1"/>
</dbReference>
<proteinExistence type="inferred from homology"/>
<evidence type="ECO:0000313" key="6">
    <source>
        <dbReference type="EMBL" id="MBB3132239.1"/>
    </source>
</evidence>
<gene>
    <name evidence="6" type="ORF">FHS19_006968</name>
</gene>
<reference evidence="6 7" key="1">
    <citation type="submission" date="2020-08" db="EMBL/GenBank/DDBJ databases">
        <title>Genomic Encyclopedia of Type Strains, Phase III (KMG-III): the genomes of soil and plant-associated and newly described type strains.</title>
        <authorList>
            <person name="Whitman W."/>
        </authorList>
    </citation>
    <scope>NUCLEOTIDE SEQUENCE [LARGE SCALE GENOMIC DNA]</scope>
    <source>
        <strain evidence="6 7">CECT 5831</strain>
    </source>
</reference>
<dbReference type="SUPFAM" id="SSF102215">
    <property type="entry name" value="Creatininase"/>
    <property type="match status" value="1"/>
</dbReference>
<dbReference type="Proteomes" id="UP000517523">
    <property type="component" value="Unassembled WGS sequence"/>
</dbReference>
<dbReference type="PANTHER" id="PTHR35005">
    <property type="entry name" value="3-DEHYDRO-SCYLLO-INOSOSE HYDROLASE"/>
    <property type="match status" value="1"/>
</dbReference>
<comment type="similarity">
    <text evidence="5">Belongs to the creatininase superfamily.</text>
</comment>
<comment type="caution">
    <text evidence="6">The sequence shown here is derived from an EMBL/GenBank/DDBJ whole genome shotgun (WGS) entry which is preliminary data.</text>
</comment>
<dbReference type="AlphaFoldDB" id="A0A839U473"/>
<dbReference type="PANTHER" id="PTHR35005:SF1">
    <property type="entry name" value="2-AMINO-5-FORMYLAMINO-6-RIBOSYLAMINOPYRIMIDIN-4(3H)-ONE 5'-MONOPHOSPHATE DEFORMYLASE"/>
    <property type="match status" value="1"/>
</dbReference>
<evidence type="ECO:0000256" key="1">
    <source>
        <dbReference type="ARBA" id="ARBA00001947"/>
    </source>
</evidence>
<name>A0A839U473_9BACL</name>
<accession>A0A839U473</accession>
<dbReference type="Gene3D" id="3.40.50.10310">
    <property type="entry name" value="Creatininase"/>
    <property type="match status" value="1"/>
</dbReference>
<evidence type="ECO:0000256" key="5">
    <source>
        <dbReference type="ARBA" id="ARBA00024029"/>
    </source>
</evidence>
<keyword evidence="3 6" id="KW-0378">Hydrolase</keyword>
<sequence>MLSFRNTTTDISSSGVDTAILSVGATEQFGPYLPMHLDTLIAELYAIAYGRQLNAYVLPTIPFNTSEEHANFIPRMDFSWKSDQCREVV</sequence>
<protein>
    <submittedName>
        <fullName evidence="6">Creatinine amidohydrolase/Fe(II)-dependent formamide hydrolase-like protein</fullName>
    </submittedName>
</protein>
<evidence type="ECO:0000256" key="3">
    <source>
        <dbReference type="ARBA" id="ARBA00022801"/>
    </source>
</evidence>
<evidence type="ECO:0000313" key="7">
    <source>
        <dbReference type="Proteomes" id="UP000517523"/>
    </source>
</evidence>